<dbReference type="EMBL" id="MCFG01000085">
    <property type="protein sequence ID" value="ORX82889.1"/>
    <property type="molecule type" value="Genomic_DNA"/>
</dbReference>
<evidence type="ECO:0000313" key="3">
    <source>
        <dbReference type="Proteomes" id="UP000193944"/>
    </source>
</evidence>
<organism evidence="2 3">
    <name type="scientific">Anaeromyces robustus</name>
    <dbReference type="NCBI Taxonomy" id="1754192"/>
    <lineage>
        <taxon>Eukaryota</taxon>
        <taxon>Fungi</taxon>
        <taxon>Fungi incertae sedis</taxon>
        <taxon>Chytridiomycota</taxon>
        <taxon>Chytridiomycota incertae sedis</taxon>
        <taxon>Neocallimastigomycetes</taxon>
        <taxon>Neocallimastigales</taxon>
        <taxon>Neocallimastigaceae</taxon>
        <taxon>Anaeromyces</taxon>
    </lineage>
</organism>
<proteinExistence type="predicted"/>
<accession>A0A1Y1XAY1</accession>
<sequence>MKSNLLANIGYTTLSNSTILGYQQPIHQGITCACHLEPFGARCRLKFVQTRSTLVSNTLSQFLSSLSYLQISGFRSHLLFSTPQMDRLINN</sequence>
<dbReference type="Proteomes" id="UP000193944">
    <property type="component" value="Unassembled WGS sequence"/>
</dbReference>
<dbReference type="PROSITE" id="PS51257">
    <property type="entry name" value="PROKAR_LIPOPROTEIN"/>
    <property type="match status" value="1"/>
</dbReference>
<keyword evidence="3" id="KW-1185">Reference proteome</keyword>
<evidence type="ECO:0000313" key="1">
    <source>
        <dbReference type="EMBL" id="ORX76122.1"/>
    </source>
</evidence>
<reference evidence="2 3" key="2">
    <citation type="submission" date="2016-08" db="EMBL/GenBank/DDBJ databases">
        <title>Pervasive Adenine N6-methylation of Active Genes in Fungi.</title>
        <authorList>
            <consortium name="DOE Joint Genome Institute"/>
            <person name="Mondo S.J."/>
            <person name="Dannebaum R.O."/>
            <person name="Kuo R.C."/>
            <person name="Labutti K."/>
            <person name="Haridas S."/>
            <person name="Kuo A."/>
            <person name="Salamov A."/>
            <person name="Ahrendt S.R."/>
            <person name="Lipzen A."/>
            <person name="Sullivan W."/>
            <person name="Andreopoulos W.B."/>
            <person name="Clum A."/>
            <person name="Lindquist E."/>
            <person name="Daum C."/>
            <person name="Ramamoorthy G.K."/>
            <person name="Gryganskyi A."/>
            <person name="Culley D."/>
            <person name="Magnuson J.K."/>
            <person name="James T.Y."/>
            <person name="O'Malley M.A."/>
            <person name="Stajich J.E."/>
            <person name="Spatafora J.W."/>
            <person name="Visel A."/>
            <person name="Grigoriev I.V."/>
        </authorList>
    </citation>
    <scope>NUCLEOTIDE SEQUENCE [LARGE SCALE GENOMIC DNA]</scope>
    <source>
        <strain evidence="2 3">S4</strain>
    </source>
</reference>
<evidence type="ECO:0000313" key="2">
    <source>
        <dbReference type="EMBL" id="ORX82889.1"/>
    </source>
</evidence>
<comment type="caution">
    <text evidence="2">The sequence shown here is derived from an EMBL/GenBank/DDBJ whole genome shotgun (WGS) entry which is preliminary data.</text>
</comment>
<dbReference type="EMBL" id="MCFG01000317">
    <property type="protein sequence ID" value="ORX76122.1"/>
    <property type="molecule type" value="Genomic_DNA"/>
</dbReference>
<gene>
    <name evidence="2" type="ORF">BCR32DRAFT_292361</name>
    <name evidence="1" type="ORF">BCR32DRAFT_296451</name>
</gene>
<reference evidence="2 3" key="1">
    <citation type="submission" date="2016-08" db="EMBL/GenBank/DDBJ databases">
        <title>A Parts List for Fungal Cellulosomes Revealed by Comparative Genomics.</title>
        <authorList>
            <consortium name="DOE Joint Genome Institute"/>
            <person name="Haitjema C.H."/>
            <person name="Gilmore S.P."/>
            <person name="Henske J.K."/>
            <person name="Solomon K.V."/>
            <person name="De Groot R."/>
            <person name="Kuo A."/>
            <person name="Mondo S.J."/>
            <person name="Salamov A.A."/>
            <person name="Labutti K."/>
            <person name="Zhao Z."/>
            <person name="Chiniquy J."/>
            <person name="Barry K."/>
            <person name="Brewer H.M."/>
            <person name="Purvine S.O."/>
            <person name="Wright A.T."/>
            <person name="Boxma B."/>
            <person name="Van Alen T."/>
            <person name="Hackstein J.H."/>
            <person name="Baker S.E."/>
            <person name="Grigoriev I.V."/>
            <person name="O'Malley M.A."/>
        </authorList>
    </citation>
    <scope>NUCLEOTIDE SEQUENCE [LARGE SCALE GENOMIC DNA]</scope>
    <source>
        <strain evidence="2 3">S4</strain>
    </source>
</reference>
<name>A0A1Y1XAY1_9FUNG</name>
<dbReference type="AlphaFoldDB" id="A0A1Y1XAY1"/>
<protein>
    <submittedName>
        <fullName evidence="2">Uncharacterized protein</fullName>
    </submittedName>
</protein>